<gene>
    <name evidence="2" type="ORF">PPRO1472_LOCUS278</name>
</gene>
<evidence type="ECO:0000313" key="2">
    <source>
        <dbReference type="EMBL" id="CAD8216838.1"/>
    </source>
</evidence>
<protein>
    <submittedName>
        <fullName evidence="2">Uncharacterized protein</fullName>
    </submittedName>
</protein>
<organism evidence="2">
    <name type="scientific">Pycnococcus provasolii</name>
    <dbReference type="NCBI Taxonomy" id="41880"/>
    <lineage>
        <taxon>Eukaryota</taxon>
        <taxon>Viridiplantae</taxon>
        <taxon>Chlorophyta</taxon>
        <taxon>Pseudoscourfieldiophyceae</taxon>
        <taxon>Pseudoscourfieldiales</taxon>
        <taxon>Pycnococcaceae</taxon>
        <taxon>Pycnococcus</taxon>
    </lineage>
</organism>
<name>A0A7R9SW69_9CHLO</name>
<accession>A0A7R9SW69</accession>
<dbReference type="AlphaFoldDB" id="A0A7R9SW69"/>
<feature type="region of interest" description="Disordered" evidence="1">
    <location>
        <begin position="15"/>
        <end position="55"/>
    </location>
</feature>
<evidence type="ECO:0000256" key="1">
    <source>
        <dbReference type="SAM" id="MobiDB-lite"/>
    </source>
</evidence>
<reference evidence="2" key="1">
    <citation type="submission" date="2021-01" db="EMBL/GenBank/DDBJ databases">
        <authorList>
            <person name="Corre E."/>
            <person name="Pelletier E."/>
            <person name="Niang G."/>
            <person name="Scheremetjew M."/>
            <person name="Finn R."/>
            <person name="Kale V."/>
            <person name="Holt S."/>
            <person name="Cochrane G."/>
            <person name="Meng A."/>
            <person name="Brown T."/>
            <person name="Cohen L."/>
        </authorList>
    </citation>
    <scope>NUCLEOTIDE SEQUENCE</scope>
    <source>
        <strain evidence="2">RCC251</strain>
    </source>
</reference>
<feature type="compositionally biased region" description="Basic and acidic residues" evidence="1">
    <location>
        <begin position="21"/>
        <end position="30"/>
    </location>
</feature>
<dbReference type="EMBL" id="HBDW01000409">
    <property type="protein sequence ID" value="CAD8216838.1"/>
    <property type="molecule type" value="Transcribed_RNA"/>
</dbReference>
<proteinExistence type="predicted"/>
<sequence>MTSEVFTLLKQARDAAIASDTSRRRAERVDLPASADSDSDDDGDDSNRADYQRLSAPLDDRSCDASLDRYLADAAKNDEPDALSLSLTLLCRLTRTCGALSRSTSRVVRGLEAAASEKSSLASQLERVMKLRALGERKNGVAPSSLLM</sequence>